<dbReference type="RefSeq" id="WP_145370189.1">
    <property type="nucleotide sequence ID" value="NZ_CP036275.1"/>
</dbReference>
<dbReference type="KEGG" id="mri:Mal4_32890"/>
<dbReference type="Pfam" id="PF01903">
    <property type="entry name" value="CbiX"/>
    <property type="match status" value="1"/>
</dbReference>
<keyword evidence="2 3" id="KW-0456">Lyase</keyword>
<keyword evidence="4" id="KW-1185">Reference proteome</keyword>
<dbReference type="EMBL" id="CP036275">
    <property type="protein sequence ID" value="QDU38957.1"/>
    <property type="molecule type" value="Genomic_DNA"/>
</dbReference>
<reference evidence="3 4" key="1">
    <citation type="submission" date="2019-02" db="EMBL/GenBank/DDBJ databases">
        <title>Deep-cultivation of Planctomycetes and their phenomic and genomic characterization uncovers novel biology.</title>
        <authorList>
            <person name="Wiegand S."/>
            <person name="Jogler M."/>
            <person name="Boedeker C."/>
            <person name="Pinto D."/>
            <person name="Vollmers J."/>
            <person name="Rivas-Marin E."/>
            <person name="Kohn T."/>
            <person name="Peeters S.H."/>
            <person name="Heuer A."/>
            <person name="Rast P."/>
            <person name="Oberbeckmann S."/>
            <person name="Bunk B."/>
            <person name="Jeske O."/>
            <person name="Meyerdierks A."/>
            <person name="Storesund J.E."/>
            <person name="Kallscheuer N."/>
            <person name="Luecker S."/>
            <person name="Lage O.M."/>
            <person name="Pohl T."/>
            <person name="Merkel B.J."/>
            <person name="Hornburger P."/>
            <person name="Mueller R.-W."/>
            <person name="Bruemmer F."/>
            <person name="Labrenz M."/>
            <person name="Spormann A.M."/>
            <person name="Op den Camp H."/>
            <person name="Overmann J."/>
            <person name="Amann R."/>
            <person name="Jetten M.S.M."/>
            <person name="Mascher T."/>
            <person name="Medema M.H."/>
            <person name="Devos D.P."/>
            <person name="Kaster A.-K."/>
            <person name="Ovreas L."/>
            <person name="Rohde M."/>
            <person name="Galperin M.Y."/>
            <person name="Jogler C."/>
        </authorList>
    </citation>
    <scope>NUCLEOTIDE SEQUENCE [LARGE SCALE GENOMIC DNA]</scope>
    <source>
        <strain evidence="3 4">Mal4</strain>
    </source>
</reference>
<dbReference type="OrthoDB" id="9797895at2"/>
<evidence type="ECO:0000313" key="3">
    <source>
        <dbReference type="EMBL" id="QDU38957.1"/>
    </source>
</evidence>
<dbReference type="Proteomes" id="UP000320496">
    <property type="component" value="Chromosome"/>
</dbReference>
<protein>
    <submittedName>
        <fullName evidence="3">Sirohydrochlorin cobaltochelatase</fullName>
        <ecNumber evidence="3">4.99.1.3</ecNumber>
    </submittedName>
</protein>
<gene>
    <name evidence="3" type="primary">cbiX</name>
    <name evidence="3" type="ORF">Mal4_32890</name>
</gene>
<keyword evidence="1" id="KW-0479">Metal-binding</keyword>
<dbReference type="Gene3D" id="3.40.50.1400">
    <property type="match status" value="1"/>
</dbReference>
<dbReference type="PANTHER" id="PTHR33542:SF3">
    <property type="entry name" value="SIROHYDROCHLORIN FERROCHELATASE, CHLOROPLASTIC"/>
    <property type="match status" value="1"/>
</dbReference>
<name>A0A517Z8Z6_9PLAN</name>
<proteinExistence type="predicted"/>
<dbReference type="InterPro" id="IPR050963">
    <property type="entry name" value="Sirohydro_Cobaltochel/CbiX"/>
</dbReference>
<dbReference type="SUPFAM" id="SSF53800">
    <property type="entry name" value="Chelatase"/>
    <property type="match status" value="1"/>
</dbReference>
<evidence type="ECO:0000256" key="2">
    <source>
        <dbReference type="ARBA" id="ARBA00023239"/>
    </source>
</evidence>
<sequence>MRTAILLIAHGSRRAEANRDLVHVQEQVRARRPKDVVEIAYLELTSPTIPDGARRCVEQGAGEVRMLPYFLSSGAHVAQDLEQFRREFEVEWPEVTFRLCPPLGLHPLMIEVLMERLNEEVPSAK</sequence>
<accession>A0A517Z8Z6</accession>
<dbReference type="PANTHER" id="PTHR33542">
    <property type="entry name" value="SIROHYDROCHLORIN FERROCHELATASE, CHLOROPLASTIC"/>
    <property type="match status" value="1"/>
</dbReference>
<dbReference type="CDD" id="cd03416">
    <property type="entry name" value="CbiX_SirB_N"/>
    <property type="match status" value="1"/>
</dbReference>
<dbReference type="GO" id="GO:0046872">
    <property type="term" value="F:metal ion binding"/>
    <property type="evidence" value="ECO:0007669"/>
    <property type="project" value="UniProtKB-KW"/>
</dbReference>
<evidence type="ECO:0000256" key="1">
    <source>
        <dbReference type="ARBA" id="ARBA00022723"/>
    </source>
</evidence>
<dbReference type="AlphaFoldDB" id="A0A517Z8Z6"/>
<organism evidence="3 4">
    <name type="scientific">Maioricimonas rarisocia</name>
    <dbReference type="NCBI Taxonomy" id="2528026"/>
    <lineage>
        <taxon>Bacteria</taxon>
        <taxon>Pseudomonadati</taxon>
        <taxon>Planctomycetota</taxon>
        <taxon>Planctomycetia</taxon>
        <taxon>Planctomycetales</taxon>
        <taxon>Planctomycetaceae</taxon>
        <taxon>Maioricimonas</taxon>
    </lineage>
</organism>
<dbReference type="GO" id="GO:0016852">
    <property type="term" value="F:sirohydrochlorin cobaltochelatase activity"/>
    <property type="evidence" value="ECO:0007669"/>
    <property type="project" value="UniProtKB-EC"/>
</dbReference>
<dbReference type="EC" id="4.99.1.3" evidence="3"/>
<evidence type="ECO:0000313" key="4">
    <source>
        <dbReference type="Proteomes" id="UP000320496"/>
    </source>
</evidence>
<dbReference type="InterPro" id="IPR002762">
    <property type="entry name" value="CbiX-like"/>
</dbReference>